<name>A0AB38P4S6_9ENTR</name>
<dbReference type="EMBL" id="QGAL01000003">
    <property type="protein sequence ID" value="TKK19363.1"/>
    <property type="molecule type" value="Genomic_DNA"/>
</dbReference>
<organism evidence="2 3">
    <name type="scientific">Enterobacter cancerogenus</name>
    <dbReference type="NCBI Taxonomy" id="69218"/>
    <lineage>
        <taxon>Bacteria</taxon>
        <taxon>Pseudomonadati</taxon>
        <taxon>Pseudomonadota</taxon>
        <taxon>Gammaproteobacteria</taxon>
        <taxon>Enterobacterales</taxon>
        <taxon>Enterobacteriaceae</taxon>
        <taxon>Enterobacter</taxon>
        <taxon>Enterobacter cloacae complex</taxon>
    </lineage>
</organism>
<protein>
    <submittedName>
        <fullName evidence="2">Uncharacterized protein</fullName>
    </submittedName>
</protein>
<keyword evidence="1" id="KW-0812">Transmembrane</keyword>
<keyword evidence="1" id="KW-0472">Membrane</keyword>
<sequence>MKVTDEALLRSGFTPSDLQKIKNNVESYGGTLGEAIQDLANRFRIVLWIFYAFIAIFLWVIISNEIEYIISTGISLSIAMLIAVFVQPPVLSYKSWRFWRKYRG</sequence>
<feature type="transmembrane region" description="Helical" evidence="1">
    <location>
        <begin position="45"/>
        <end position="62"/>
    </location>
</feature>
<dbReference type="RefSeq" id="WP_047957832.1">
    <property type="nucleotide sequence ID" value="NZ_JBJDOB010000003.1"/>
</dbReference>
<feature type="transmembrane region" description="Helical" evidence="1">
    <location>
        <begin position="68"/>
        <end position="91"/>
    </location>
</feature>
<evidence type="ECO:0000313" key="3">
    <source>
        <dbReference type="Proteomes" id="UP000306327"/>
    </source>
</evidence>
<evidence type="ECO:0000313" key="2">
    <source>
        <dbReference type="EMBL" id="TKK19363.1"/>
    </source>
</evidence>
<comment type="caution">
    <text evidence="2">The sequence shown here is derived from an EMBL/GenBank/DDBJ whole genome shotgun (WGS) entry which is preliminary data.</text>
</comment>
<accession>A0AB38P4S6</accession>
<dbReference type="Proteomes" id="UP000306327">
    <property type="component" value="Unassembled WGS sequence"/>
</dbReference>
<proteinExistence type="predicted"/>
<keyword evidence="1" id="KW-1133">Transmembrane helix</keyword>
<reference evidence="2 3" key="1">
    <citation type="journal article" date="2019" name="Sci. Rep.">
        <title>Differences in resource use lead to coexistence of seed-transmitted microbial populations.</title>
        <authorList>
            <person name="Torres-Cortes G."/>
            <person name="Garcia B.J."/>
            <person name="Compant S."/>
            <person name="Rezki S."/>
            <person name="Jones P."/>
            <person name="Preveaux A."/>
            <person name="Briand M."/>
            <person name="Roulet A."/>
            <person name="Bouchez O."/>
            <person name="Jacobson D."/>
            <person name="Barret M."/>
        </authorList>
    </citation>
    <scope>NUCLEOTIDE SEQUENCE [LARGE SCALE GENOMIC DNA]</scope>
    <source>
        <strain evidence="2 3">CFBP13530</strain>
    </source>
</reference>
<evidence type="ECO:0000256" key="1">
    <source>
        <dbReference type="SAM" id="Phobius"/>
    </source>
</evidence>
<gene>
    <name evidence="2" type="ORF">EcCFBP13530_12580</name>
</gene>
<dbReference type="AlphaFoldDB" id="A0AB38P4S6"/>